<organism evidence="2 3">
    <name type="scientific">Hymenobacter fodinae</name>
    <dbReference type="NCBI Taxonomy" id="2510796"/>
    <lineage>
        <taxon>Bacteria</taxon>
        <taxon>Pseudomonadati</taxon>
        <taxon>Bacteroidota</taxon>
        <taxon>Cytophagia</taxon>
        <taxon>Cytophagales</taxon>
        <taxon>Hymenobacteraceae</taxon>
        <taxon>Hymenobacter</taxon>
    </lineage>
</organism>
<dbReference type="EMBL" id="SRLA01000003">
    <property type="protein sequence ID" value="TGE06321.1"/>
    <property type="molecule type" value="Genomic_DNA"/>
</dbReference>
<evidence type="ECO:0000313" key="2">
    <source>
        <dbReference type="EMBL" id="TGE06321.1"/>
    </source>
</evidence>
<dbReference type="AlphaFoldDB" id="A0A4Z0P4X2"/>
<sequence length="102" mass="11070">MKKQATTAWLGGLAAAAAAFYFWKKNKSSYSGFDALEAQLHAPKPPRASTATRSPSTEFREPTPENGHVRDVIASDLPRDDSGSNFSVQGDVHKPGTTENRH</sequence>
<dbReference type="Proteomes" id="UP000298337">
    <property type="component" value="Unassembled WGS sequence"/>
</dbReference>
<dbReference type="OrthoDB" id="9847950at2"/>
<protein>
    <submittedName>
        <fullName evidence="2">Uncharacterized protein</fullName>
    </submittedName>
</protein>
<feature type="compositionally biased region" description="Basic and acidic residues" evidence="1">
    <location>
        <begin position="58"/>
        <end position="82"/>
    </location>
</feature>
<reference evidence="2 3" key="1">
    <citation type="submission" date="2019-04" db="EMBL/GenBank/DDBJ databases">
        <authorList>
            <person name="Feng G."/>
            <person name="Zhang J."/>
            <person name="Zhu H."/>
        </authorList>
    </citation>
    <scope>NUCLEOTIDE SEQUENCE [LARGE SCALE GENOMIC DNA]</scope>
    <source>
        <strain evidence="2 3">92R-1</strain>
    </source>
</reference>
<gene>
    <name evidence="2" type="ORF">EU556_15850</name>
</gene>
<name>A0A4Z0P4X2_9BACT</name>
<proteinExistence type="predicted"/>
<keyword evidence="3" id="KW-1185">Reference proteome</keyword>
<accession>A0A4Z0P4X2</accession>
<evidence type="ECO:0000313" key="3">
    <source>
        <dbReference type="Proteomes" id="UP000298337"/>
    </source>
</evidence>
<feature type="compositionally biased region" description="Basic and acidic residues" evidence="1">
    <location>
        <begin position="91"/>
        <end position="102"/>
    </location>
</feature>
<dbReference type="RefSeq" id="WP_135435113.1">
    <property type="nucleotide sequence ID" value="NZ_SRLA01000003.1"/>
</dbReference>
<feature type="region of interest" description="Disordered" evidence="1">
    <location>
        <begin position="39"/>
        <end position="102"/>
    </location>
</feature>
<comment type="caution">
    <text evidence="2">The sequence shown here is derived from an EMBL/GenBank/DDBJ whole genome shotgun (WGS) entry which is preliminary data.</text>
</comment>
<evidence type="ECO:0000256" key="1">
    <source>
        <dbReference type="SAM" id="MobiDB-lite"/>
    </source>
</evidence>